<comment type="subcellular location">
    <subcellularLocation>
        <location evidence="1 10">Cell membrane</location>
        <topology evidence="1 10">Multi-pass membrane protein</topology>
    </subcellularLocation>
</comment>
<sequence length="338" mass="38000">MIKRIFSRVKDITIIFEFFTQGGCIEVEKQAGLGMGVETTNIEADAAVNSSATWRDFVNLAKPGILFSNAITAFGGFWVASGWHIQWDKLIYMLLGSVLVMASGCVLNNYLDRDMDKKMTRTQKRATAVGSIAPQTVLWYGIVLGVVGLAVLWFLTNPLTALLSLLGLFIYVWIYTAWFKRSSVWSTFVGSFSGAMPTLLGYCAVQGQIDAAGLILYGIMFLWQPPHFWALGIRRMEEYRAAGFPLLPVVKGTYITKMAMIRYIVLLVPVSLLLYWLGFVGELYFFAATIMGLYWAFLSLKGFKAEDEVQWAKKMFIYSINYLTLLYIIMVISTTPLP</sequence>
<feature type="transmembrane region" description="Helical" evidence="10">
    <location>
        <begin position="132"/>
        <end position="155"/>
    </location>
</feature>
<dbReference type="PANTHER" id="PTHR43448">
    <property type="entry name" value="PROTOHEME IX FARNESYLTRANSFERASE, MITOCHONDRIAL"/>
    <property type="match status" value="1"/>
</dbReference>
<dbReference type="CDD" id="cd13957">
    <property type="entry name" value="PT_UbiA_Cox10"/>
    <property type="match status" value="1"/>
</dbReference>
<dbReference type="Gene3D" id="1.10.357.140">
    <property type="entry name" value="UbiA prenyltransferase"/>
    <property type="match status" value="1"/>
</dbReference>
<dbReference type="UniPathway" id="UPA00834">
    <property type="reaction ID" value="UER00712"/>
</dbReference>
<evidence type="ECO:0000256" key="10">
    <source>
        <dbReference type="HAMAP-Rule" id="MF_00154"/>
    </source>
</evidence>
<evidence type="ECO:0000256" key="6">
    <source>
        <dbReference type="ARBA" id="ARBA00022989"/>
    </source>
</evidence>
<dbReference type="STRING" id="624147.SAMN04487970_1002147"/>
<evidence type="ECO:0000256" key="2">
    <source>
        <dbReference type="ARBA" id="ARBA00004919"/>
    </source>
</evidence>
<dbReference type="EMBL" id="FMTT01000002">
    <property type="protein sequence ID" value="SCW31187.1"/>
    <property type="molecule type" value="Genomic_DNA"/>
</dbReference>
<dbReference type="Proteomes" id="UP000198601">
    <property type="component" value="Unassembled WGS sequence"/>
</dbReference>
<keyword evidence="3 10" id="KW-1003">Cell membrane</keyword>
<feature type="transmembrane region" description="Helical" evidence="10">
    <location>
        <begin position="161"/>
        <end position="178"/>
    </location>
</feature>
<evidence type="ECO:0000256" key="4">
    <source>
        <dbReference type="ARBA" id="ARBA00022679"/>
    </source>
</evidence>
<name>A0A1G4PFW2_9BACL</name>
<dbReference type="AlphaFoldDB" id="A0A1G4PFW2"/>
<dbReference type="PANTHER" id="PTHR43448:SF2">
    <property type="entry name" value="PROTOHEME IX FARNESYLTRANSFERASE, MITOCHONDRIAL"/>
    <property type="match status" value="1"/>
</dbReference>
<feature type="transmembrane region" description="Helical" evidence="10">
    <location>
        <begin position="283"/>
        <end position="303"/>
    </location>
</feature>
<dbReference type="GO" id="GO:0048034">
    <property type="term" value="P:heme O biosynthetic process"/>
    <property type="evidence" value="ECO:0007669"/>
    <property type="project" value="UniProtKB-UniRule"/>
</dbReference>
<accession>A0A1G4PFW2</accession>
<evidence type="ECO:0000256" key="3">
    <source>
        <dbReference type="ARBA" id="ARBA00022475"/>
    </source>
</evidence>
<dbReference type="NCBIfam" id="NF003348">
    <property type="entry name" value="PRK04375.1-1"/>
    <property type="match status" value="1"/>
</dbReference>
<evidence type="ECO:0000256" key="5">
    <source>
        <dbReference type="ARBA" id="ARBA00022692"/>
    </source>
</evidence>
<keyword evidence="4 10" id="KW-0808">Transferase</keyword>
<dbReference type="InterPro" id="IPR006369">
    <property type="entry name" value="Protohaem_IX_farnesylTrfase"/>
</dbReference>
<comment type="catalytic activity">
    <reaction evidence="9 10">
        <text>heme b + (2E,6E)-farnesyl diphosphate + H2O = Fe(II)-heme o + diphosphate</text>
        <dbReference type="Rhea" id="RHEA:28070"/>
        <dbReference type="ChEBI" id="CHEBI:15377"/>
        <dbReference type="ChEBI" id="CHEBI:33019"/>
        <dbReference type="ChEBI" id="CHEBI:60344"/>
        <dbReference type="ChEBI" id="CHEBI:60530"/>
        <dbReference type="ChEBI" id="CHEBI:175763"/>
        <dbReference type="EC" id="2.5.1.141"/>
    </reaction>
</comment>
<comment type="function">
    <text evidence="10">Converts heme B (protoheme IX) to heme O by substitution of the vinyl group on carbon 2 of heme B porphyrin ring with a hydroxyethyl farnesyl side group.</text>
</comment>
<evidence type="ECO:0000256" key="9">
    <source>
        <dbReference type="ARBA" id="ARBA00047690"/>
    </source>
</evidence>
<dbReference type="InterPro" id="IPR000537">
    <property type="entry name" value="UbiA_prenyltransferase"/>
</dbReference>
<dbReference type="InterPro" id="IPR044878">
    <property type="entry name" value="UbiA_sf"/>
</dbReference>
<gene>
    <name evidence="10" type="primary">ctaB</name>
    <name evidence="11" type="ORF">SAMN04487970_1002147</name>
</gene>
<comment type="subunit">
    <text evidence="10">Interacts with CtaA.</text>
</comment>
<feature type="transmembrane region" description="Helical" evidence="10">
    <location>
        <begin position="260"/>
        <end position="277"/>
    </location>
</feature>
<protein>
    <recommendedName>
        <fullName evidence="10">Protoheme IX farnesyltransferase</fullName>
        <ecNumber evidence="10">2.5.1.141</ecNumber>
    </recommendedName>
    <alternativeName>
        <fullName evidence="10">Heme B farnesyltransferase</fullName>
    </alternativeName>
    <alternativeName>
        <fullName evidence="10">Heme O synthase</fullName>
    </alternativeName>
</protein>
<evidence type="ECO:0000256" key="1">
    <source>
        <dbReference type="ARBA" id="ARBA00004651"/>
    </source>
</evidence>
<keyword evidence="6 10" id="KW-1133">Transmembrane helix</keyword>
<evidence type="ECO:0000256" key="7">
    <source>
        <dbReference type="ARBA" id="ARBA00023133"/>
    </source>
</evidence>
<evidence type="ECO:0000313" key="11">
    <source>
        <dbReference type="EMBL" id="SCW31187.1"/>
    </source>
</evidence>
<dbReference type="FunFam" id="1.10.357.140:FF:000001">
    <property type="entry name" value="Protoheme IX farnesyltransferase"/>
    <property type="match status" value="1"/>
</dbReference>
<keyword evidence="8 10" id="KW-0472">Membrane</keyword>
<evidence type="ECO:0000256" key="8">
    <source>
        <dbReference type="ARBA" id="ARBA00023136"/>
    </source>
</evidence>
<dbReference type="PROSITE" id="PS00943">
    <property type="entry name" value="UBIA"/>
    <property type="match status" value="1"/>
</dbReference>
<feature type="transmembrane region" description="Helical" evidence="10">
    <location>
        <begin position="185"/>
        <end position="205"/>
    </location>
</feature>
<dbReference type="HAMAP" id="MF_00154">
    <property type="entry name" value="CyoE_CtaB"/>
    <property type="match status" value="1"/>
</dbReference>
<reference evidence="12" key="1">
    <citation type="submission" date="2016-10" db="EMBL/GenBank/DDBJ databases">
        <authorList>
            <person name="Varghese N."/>
            <person name="Submissions S."/>
        </authorList>
    </citation>
    <scope>NUCLEOTIDE SEQUENCE [LARGE SCALE GENOMIC DNA]</scope>
    <source>
        <strain evidence="12">CGMCC 1.8946</strain>
    </source>
</reference>
<feature type="transmembrane region" description="Helical" evidence="10">
    <location>
        <begin position="91"/>
        <end position="111"/>
    </location>
</feature>
<dbReference type="NCBIfam" id="NF003349">
    <property type="entry name" value="PRK04375.1-2"/>
    <property type="match status" value="1"/>
</dbReference>
<feature type="transmembrane region" description="Helical" evidence="10">
    <location>
        <begin position="211"/>
        <end position="231"/>
    </location>
</feature>
<feature type="transmembrane region" description="Helical" evidence="10">
    <location>
        <begin position="65"/>
        <end position="85"/>
    </location>
</feature>
<dbReference type="GO" id="GO:0005886">
    <property type="term" value="C:plasma membrane"/>
    <property type="evidence" value="ECO:0007669"/>
    <property type="project" value="UniProtKB-SubCell"/>
</dbReference>
<dbReference type="EC" id="2.5.1.141" evidence="10"/>
<organism evidence="11 12">
    <name type="scientific">Paenibacillus tianmuensis</name>
    <dbReference type="NCBI Taxonomy" id="624147"/>
    <lineage>
        <taxon>Bacteria</taxon>
        <taxon>Bacillati</taxon>
        <taxon>Bacillota</taxon>
        <taxon>Bacilli</taxon>
        <taxon>Bacillales</taxon>
        <taxon>Paenibacillaceae</taxon>
        <taxon>Paenibacillus</taxon>
    </lineage>
</organism>
<dbReference type="InterPro" id="IPR030470">
    <property type="entry name" value="UbiA_prenylTrfase_CS"/>
</dbReference>
<dbReference type="NCBIfam" id="TIGR01473">
    <property type="entry name" value="cyoE_ctaB"/>
    <property type="match status" value="1"/>
</dbReference>
<comment type="pathway">
    <text evidence="2 10">Porphyrin-containing compound metabolism; heme O biosynthesis; heme O from protoheme: step 1/1.</text>
</comment>
<comment type="similarity">
    <text evidence="10">Belongs to the UbiA prenyltransferase family. Protoheme IX farnesyltransferase subfamily.</text>
</comment>
<keyword evidence="5 10" id="KW-0812">Transmembrane</keyword>
<dbReference type="GO" id="GO:0008495">
    <property type="term" value="F:protoheme IX farnesyltransferase activity"/>
    <property type="evidence" value="ECO:0007669"/>
    <property type="project" value="UniProtKB-UniRule"/>
</dbReference>
<dbReference type="Pfam" id="PF01040">
    <property type="entry name" value="UbiA"/>
    <property type="match status" value="1"/>
</dbReference>
<evidence type="ECO:0000313" key="12">
    <source>
        <dbReference type="Proteomes" id="UP000198601"/>
    </source>
</evidence>
<comment type="miscellaneous">
    <text evidence="10">Carbon 2 of the heme B porphyrin ring is defined according to the Fischer nomenclature.</text>
</comment>
<keyword evidence="7 10" id="KW-0350">Heme biosynthesis</keyword>
<feature type="transmembrane region" description="Helical" evidence="10">
    <location>
        <begin position="315"/>
        <end position="333"/>
    </location>
</feature>
<keyword evidence="12" id="KW-1185">Reference proteome</keyword>
<proteinExistence type="inferred from homology"/>